<sequence length="98" mass="11369">MRLFLLILSIVAIFLAVFPEASPTRTHHNTRRPRYVEKWIPRGTGFRPRPRPRPTSSSSVTMSVHPVVRSFQNDEKHGKGLHIDVDVKGFLKRRTKRV</sequence>
<dbReference type="HOGENOM" id="CLU_2335483_0_0_1"/>
<dbReference type="InParanoid" id="G0MVV3"/>
<protein>
    <submittedName>
        <fullName evidence="3">Uncharacterized protein</fullName>
    </submittedName>
</protein>
<gene>
    <name evidence="3" type="ORF">CAEBREN_14038</name>
</gene>
<evidence type="ECO:0000313" key="4">
    <source>
        <dbReference type="Proteomes" id="UP000008068"/>
    </source>
</evidence>
<feature type="signal peptide" evidence="2">
    <location>
        <begin position="1"/>
        <end position="23"/>
    </location>
</feature>
<feature type="chain" id="PRO_5003404190" evidence="2">
    <location>
        <begin position="24"/>
        <end position="98"/>
    </location>
</feature>
<dbReference type="Proteomes" id="UP000008068">
    <property type="component" value="Unassembled WGS sequence"/>
</dbReference>
<evidence type="ECO:0000313" key="3">
    <source>
        <dbReference type="EMBL" id="EGT45339.1"/>
    </source>
</evidence>
<dbReference type="EMBL" id="GL379815">
    <property type="protein sequence ID" value="EGT45339.1"/>
    <property type="molecule type" value="Genomic_DNA"/>
</dbReference>
<dbReference type="AlphaFoldDB" id="G0MVV3"/>
<proteinExistence type="predicted"/>
<accession>G0MVV3</accession>
<feature type="compositionally biased region" description="Low complexity" evidence="1">
    <location>
        <begin position="54"/>
        <end position="64"/>
    </location>
</feature>
<name>G0MVV3_CAEBE</name>
<keyword evidence="2" id="KW-0732">Signal</keyword>
<feature type="region of interest" description="Disordered" evidence="1">
    <location>
        <begin position="39"/>
        <end position="64"/>
    </location>
</feature>
<evidence type="ECO:0000256" key="2">
    <source>
        <dbReference type="SAM" id="SignalP"/>
    </source>
</evidence>
<keyword evidence="4" id="KW-1185">Reference proteome</keyword>
<reference evidence="4" key="1">
    <citation type="submission" date="2011-07" db="EMBL/GenBank/DDBJ databases">
        <authorList>
            <consortium name="Caenorhabditis brenneri Sequencing and Analysis Consortium"/>
            <person name="Wilson R.K."/>
        </authorList>
    </citation>
    <scope>NUCLEOTIDE SEQUENCE [LARGE SCALE GENOMIC DNA]</scope>
    <source>
        <strain evidence="4">PB2801</strain>
    </source>
</reference>
<evidence type="ECO:0000256" key="1">
    <source>
        <dbReference type="SAM" id="MobiDB-lite"/>
    </source>
</evidence>
<dbReference type="OrthoDB" id="10550999at2759"/>
<organism evidence="4">
    <name type="scientific">Caenorhabditis brenneri</name>
    <name type="common">Nematode worm</name>
    <dbReference type="NCBI Taxonomy" id="135651"/>
    <lineage>
        <taxon>Eukaryota</taxon>
        <taxon>Metazoa</taxon>
        <taxon>Ecdysozoa</taxon>
        <taxon>Nematoda</taxon>
        <taxon>Chromadorea</taxon>
        <taxon>Rhabditida</taxon>
        <taxon>Rhabditina</taxon>
        <taxon>Rhabditomorpha</taxon>
        <taxon>Rhabditoidea</taxon>
        <taxon>Rhabditidae</taxon>
        <taxon>Peloderinae</taxon>
        <taxon>Caenorhabditis</taxon>
    </lineage>
</organism>